<protein>
    <submittedName>
        <fullName evidence="1">SatD family (SatD)</fullName>
    </submittedName>
</protein>
<dbReference type="Pfam" id="PF16264">
    <property type="entry name" value="SatD"/>
    <property type="match status" value="1"/>
</dbReference>
<name>A0A1X7HZY7_9BACT</name>
<evidence type="ECO:0000313" key="2">
    <source>
        <dbReference type="Proteomes" id="UP000193804"/>
    </source>
</evidence>
<evidence type="ECO:0000313" key="1">
    <source>
        <dbReference type="EMBL" id="SMG07622.1"/>
    </source>
</evidence>
<dbReference type="EMBL" id="FXAW01000001">
    <property type="protein sequence ID" value="SMG07622.1"/>
    <property type="molecule type" value="Genomic_DNA"/>
</dbReference>
<dbReference type="Proteomes" id="UP000193804">
    <property type="component" value="Unassembled WGS sequence"/>
</dbReference>
<organism evidence="1 2">
    <name type="scientific">Marivirga sericea</name>
    <dbReference type="NCBI Taxonomy" id="1028"/>
    <lineage>
        <taxon>Bacteria</taxon>
        <taxon>Pseudomonadati</taxon>
        <taxon>Bacteroidota</taxon>
        <taxon>Cytophagia</taxon>
        <taxon>Cytophagales</taxon>
        <taxon>Marivirgaceae</taxon>
        <taxon>Marivirga</taxon>
    </lineage>
</organism>
<dbReference type="InterPro" id="IPR032580">
    <property type="entry name" value="SatD"/>
</dbReference>
<gene>
    <name evidence="1" type="ORF">SAMN05661096_00059</name>
</gene>
<dbReference type="InterPro" id="IPR036390">
    <property type="entry name" value="WH_DNA-bd_sf"/>
</dbReference>
<dbReference type="AlphaFoldDB" id="A0A1X7HZY7"/>
<dbReference type="STRING" id="1028.SAMN05661096_00059"/>
<sequence>MYNVIYFSIFAPMIAVVTGDIIKSSANRNQDWLTELKLVLNQYGQSPAEWEIFRGDSFQIKLAVDQALYSVFHIKASIKQIKNKDVRMAIGIGDVSHQSVSISEANGEAYQNSGNCFENLKKETLQIKSPYADWDKPLNLMIALSMLTANNWTQTEATIIKTVFENPEKTQKEIAKILNKKQSNISVALKRAGFEELNRLIKYFEQQTQLL</sequence>
<accession>A0A1X7HZY7</accession>
<reference evidence="2" key="1">
    <citation type="submission" date="2017-04" db="EMBL/GenBank/DDBJ databases">
        <authorList>
            <person name="Varghese N."/>
            <person name="Submissions S."/>
        </authorList>
    </citation>
    <scope>NUCLEOTIDE SEQUENCE [LARGE SCALE GENOMIC DNA]</scope>
    <source>
        <strain evidence="2">DSM 4125</strain>
    </source>
</reference>
<dbReference type="RefSeq" id="WP_245830796.1">
    <property type="nucleotide sequence ID" value="NZ_FXAW01000001.1"/>
</dbReference>
<keyword evidence="2" id="KW-1185">Reference proteome</keyword>
<dbReference type="SUPFAM" id="SSF46785">
    <property type="entry name" value="Winged helix' DNA-binding domain"/>
    <property type="match status" value="1"/>
</dbReference>
<proteinExistence type="predicted"/>